<dbReference type="InterPro" id="IPR049482">
    <property type="entry name" value="ANM3-like_C2H2_Zf"/>
</dbReference>
<protein>
    <recommendedName>
        <fullName evidence="3">type I protein arginine methyltransferase</fullName>
        <ecNumber evidence="3">2.1.1.319</ecNumber>
    </recommendedName>
</protein>
<dbReference type="Gene3D" id="3.40.50.150">
    <property type="entry name" value="Vaccinia Virus protein VP39"/>
    <property type="match status" value="1"/>
</dbReference>
<evidence type="ECO:0000256" key="15">
    <source>
        <dbReference type="PROSITE-ProRule" id="PRU01015"/>
    </source>
</evidence>
<proteinExistence type="predicted"/>
<dbReference type="GO" id="GO:0032259">
    <property type="term" value="P:methylation"/>
    <property type="evidence" value="ECO:0007669"/>
    <property type="project" value="UniProtKB-KW"/>
</dbReference>
<dbReference type="InterPro" id="IPR055135">
    <property type="entry name" value="PRMT_dom"/>
</dbReference>
<dbReference type="InterPro" id="IPR025799">
    <property type="entry name" value="Arg_MeTrfase"/>
</dbReference>
<keyword evidence="16" id="KW-0175">Coiled coil</keyword>
<dbReference type="InterPro" id="IPR019339">
    <property type="entry name" value="CIR_N_dom"/>
</dbReference>
<dbReference type="InterPro" id="IPR036236">
    <property type="entry name" value="Znf_C2H2_sf"/>
</dbReference>
<dbReference type="Pfam" id="PF06325">
    <property type="entry name" value="PrmA"/>
    <property type="match status" value="1"/>
</dbReference>
<dbReference type="Pfam" id="PF21137">
    <property type="entry name" value="ANM3_C2H2_Zf"/>
    <property type="match status" value="1"/>
</dbReference>
<evidence type="ECO:0000313" key="19">
    <source>
        <dbReference type="EMBL" id="GAM40097.1"/>
    </source>
</evidence>
<evidence type="ECO:0000256" key="8">
    <source>
        <dbReference type="ARBA" id="ARBA00022691"/>
    </source>
</evidence>
<evidence type="ECO:0000256" key="11">
    <source>
        <dbReference type="ARBA" id="ARBA00022833"/>
    </source>
</evidence>
<dbReference type="FunFam" id="2.70.160.11:FF:000016">
    <property type="entry name" value="Protein arginine methyltransferase RmtB"/>
    <property type="match status" value="1"/>
</dbReference>
<accession>A0A6V8HF25</accession>
<dbReference type="Gene3D" id="2.70.160.11">
    <property type="entry name" value="Hnrnp arginine n-methyltransferase1"/>
    <property type="match status" value="1"/>
</dbReference>
<dbReference type="AlphaFoldDB" id="A0A6V8HF25"/>
<organism evidence="19 20">
    <name type="scientific">Talaromyces pinophilus</name>
    <name type="common">Penicillium pinophilum</name>
    <dbReference type="NCBI Taxonomy" id="128442"/>
    <lineage>
        <taxon>Eukaryota</taxon>
        <taxon>Fungi</taxon>
        <taxon>Dikarya</taxon>
        <taxon>Ascomycota</taxon>
        <taxon>Pezizomycotina</taxon>
        <taxon>Eurotiomycetes</taxon>
        <taxon>Eurotiomycetidae</taxon>
        <taxon>Eurotiales</taxon>
        <taxon>Trichocomaceae</taxon>
        <taxon>Talaromyces</taxon>
        <taxon>Talaromyces sect. Talaromyces</taxon>
    </lineage>
</organism>
<keyword evidence="11" id="KW-0862">Zinc</keyword>
<evidence type="ECO:0000256" key="2">
    <source>
        <dbReference type="ARBA" id="ARBA00004514"/>
    </source>
</evidence>
<dbReference type="SUPFAM" id="SSF53335">
    <property type="entry name" value="S-adenosyl-L-methionine-dependent methyltransferases"/>
    <property type="match status" value="1"/>
</dbReference>
<dbReference type="GO" id="GO:0035242">
    <property type="term" value="F:protein-arginine omega-N asymmetric methyltransferase activity"/>
    <property type="evidence" value="ECO:0007669"/>
    <property type="project" value="UniProtKB-EC"/>
</dbReference>
<dbReference type="Proteomes" id="UP000053095">
    <property type="component" value="Unassembled WGS sequence"/>
</dbReference>
<evidence type="ECO:0000256" key="6">
    <source>
        <dbReference type="ARBA" id="ARBA00022603"/>
    </source>
</evidence>
<sequence>MSASLQDAHRDAGDSYSDSDSASDSLNIVNGNDEGWEDVEPEEEGQPVVGLFSADVYPDVRAMLKDTKERYNFDLVKVQRDLALDFLGTVRLVNYLRSEIKKGNKEPSVSSSALFDDDVYLKPVLDDDALLYSLDDLTDEGEVEDGKESNEKRILELQEELEKLKNQFSEYRLAVQKSLGEQLAGVSVDDNAAGPGAPKKGKIEEADADYFTSYSFNAIHETMLKDTVRTDAYRDFIYDNKGLFRDKIVLDVGCGTGILSMFCAKAGAKMVIAVDNSNIIQKARENIYKNGFEHVITCVRGKIEEVSLPVSQVDIIVSEWMGYGLLFEAMLDSVLWARDHYLVPGGLMVPSHTTLRIAPYVDSDFLDSHVTFWKSVYGFDMSSMLEHIHDEAIVTTTKPETVVGSSAVFLPLPLHTITVAELTFLKNFEVTLSEDIPGLDGWNIWFDTFFLPSPTFKFDENAEPAEIKKNGLVAFTTGPFDTETHWQQCVLLANHGGKVPTPLKKGQVIKGSVGYQKKEEGSRALDIEVSWEIDGDKKRQLWSLQRRRVASSLLRAHPRRFPFLSILTANMPLHLLGKKSWNVYNPDNIARVRRDEEQAKYREEEEERRMQEVDAERRIQLLRGERPRSLSPPCLSTAGEAPQLETHRLSEAELGTYRHKKRRRIVGEDDTDRDIRFAREEAARYDAKRDELLSSHREGKKRDEHVPITDSAGHINLFTDDMTRNQRAEKNVEAEAEKHKKQRAFEDQYTMRLSNAAGFKESAGQTPWYSSGSTKEVQAPNAMRNTDVWGNEDPLRQEREKARIDANDPLAAMKAGVRGLKTAQKERKAWQKQRLRELEDLERAQKSESGRRRRRRSHSRDSLNSLEGFSLDRNDKKHSSEPRERSRRSQQEYRHRHRRTRHHHS</sequence>
<keyword evidence="20" id="KW-1185">Reference proteome</keyword>
<dbReference type="PANTHER" id="PTHR11006">
    <property type="entry name" value="PROTEIN ARGININE N-METHYLTRANSFERASE"/>
    <property type="match status" value="1"/>
</dbReference>
<comment type="catalytic activity">
    <reaction evidence="13">
        <text>L-arginyl-[protein] + 2 S-adenosyl-L-methionine = N(omega),N(omega)-dimethyl-L-arginyl-[protein] + 2 S-adenosyl-L-homocysteine + 2 H(+)</text>
        <dbReference type="Rhea" id="RHEA:48096"/>
        <dbReference type="Rhea" id="RHEA-COMP:10532"/>
        <dbReference type="Rhea" id="RHEA-COMP:11991"/>
        <dbReference type="ChEBI" id="CHEBI:15378"/>
        <dbReference type="ChEBI" id="CHEBI:29965"/>
        <dbReference type="ChEBI" id="CHEBI:57856"/>
        <dbReference type="ChEBI" id="CHEBI:59789"/>
        <dbReference type="ChEBI" id="CHEBI:61897"/>
        <dbReference type="EC" id="2.1.1.319"/>
    </reaction>
    <physiologicalReaction direction="left-to-right" evidence="13">
        <dbReference type="Rhea" id="RHEA:48097"/>
    </physiologicalReaction>
</comment>
<keyword evidence="12" id="KW-0539">Nucleus</keyword>
<feature type="coiled-coil region" evidence="16">
    <location>
        <begin position="147"/>
        <end position="174"/>
    </location>
</feature>
<comment type="caution">
    <text evidence="19">The sequence shown here is derived from an EMBL/GenBank/DDBJ whole genome shotgun (WGS) entry which is preliminary data.</text>
</comment>
<dbReference type="CDD" id="cd02440">
    <property type="entry name" value="AdoMet_MTases"/>
    <property type="match status" value="1"/>
</dbReference>
<feature type="compositionally biased region" description="Basic and acidic residues" evidence="17">
    <location>
        <begin position="841"/>
        <end position="850"/>
    </location>
</feature>
<dbReference type="SMART" id="SM01083">
    <property type="entry name" value="Cir_N"/>
    <property type="match status" value="1"/>
</dbReference>
<keyword evidence="10" id="KW-0863">Zinc-finger</keyword>
<keyword evidence="8 15" id="KW-0949">S-adenosyl-L-methionine</keyword>
<dbReference type="SUPFAM" id="SSF57667">
    <property type="entry name" value="beta-beta-alpha zinc fingers"/>
    <property type="match status" value="1"/>
</dbReference>
<name>A0A6V8HF25_TALPI</name>
<evidence type="ECO:0000256" key="4">
    <source>
        <dbReference type="ARBA" id="ARBA00022490"/>
    </source>
</evidence>
<dbReference type="EMBL" id="DF933830">
    <property type="protein sequence ID" value="GAM40097.1"/>
    <property type="molecule type" value="Genomic_DNA"/>
</dbReference>
<feature type="compositionally biased region" description="Low complexity" evidence="17">
    <location>
        <begin position="14"/>
        <end position="25"/>
    </location>
</feature>
<dbReference type="GO" id="GO:0005634">
    <property type="term" value="C:nucleus"/>
    <property type="evidence" value="ECO:0007669"/>
    <property type="project" value="UniProtKB-SubCell"/>
</dbReference>
<dbReference type="PANTHER" id="PTHR11006:SF116">
    <property type="entry name" value="PROTEIN METHYLTRANSFERASE"/>
    <property type="match status" value="1"/>
</dbReference>
<feature type="region of interest" description="Disordered" evidence="17">
    <location>
        <begin position="1"/>
        <end position="45"/>
    </location>
</feature>
<dbReference type="InterPro" id="IPR029063">
    <property type="entry name" value="SAM-dependent_MTases_sf"/>
</dbReference>
<dbReference type="Pfam" id="PF22528">
    <property type="entry name" value="PRMT_C"/>
    <property type="match status" value="1"/>
</dbReference>
<evidence type="ECO:0000256" key="17">
    <source>
        <dbReference type="SAM" id="MobiDB-lite"/>
    </source>
</evidence>
<evidence type="ECO:0000256" key="3">
    <source>
        <dbReference type="ARBA" id="ARBA00011925"/>
    </source>
</evidence>
<feature type="compositionally biased region" description="Acidic residues" evidence="17">
    <location>
        <begin position="34"/>
        <end position="45"/>
    </location>
</feature>
<feature type="compositionally biased region" description="Basic and acidic residues" evidence="17">
    <location>
        <begin position="870"/>
        <end position="893"/>
    </location>
</feature>
<keyword evidence="5" id="KW-0597">Phosphoprotein</keyword>
<comment type="subcellular location">
    <subcellularLocation>
        <location evidence="2">Cytoplasm</location>
        <location evidence="2">Cytosol</location>
    </subcellularLocation>
    <subcellularLocation>
        <location evidence="1">Nucleus</location>
    </subcellularLocation>
</comment>
<evidence type="ECO:0000256" key="5">
    <source>
        <dbReference type="ARBA" id="ARBA00022553"/>
    </source>
</evidence>
<dbReference type="EC" id="2.1.1.319" evidence="3"/>
<evidence type="ECO:0000256" key="16">
    <source>
        <dbReference type="SAM" id="Coils"/>
    </source>
</evidence>
<keyword evidence="6 15" id="KW-0489">Methyltransferase</keyword>
<feature type="region of interest" description="Disordered" evidence="17">
    <location>
        <begin position="841"/>
        <end position="905"/>
    </location>
</feature>
<dbReference type="PROSITE" id="PS51678">
    <property type="entry name" value="SAM_MT_PRMT"/>
    <property type="match status" value="1"/>
</dbReference>
<comment type="catalytic activity">
    <reaction evidence="14">
        <text>L-arginyl-[protein] + S-adenosyl-L-methionine = N(omega)-methyl-L-arginyl-[protein] + S-adenosyl-L-homocysteine + H(+)</text>
        <dbReference type="Rhea" id="RHEA:48100"/>
        <dbReference type="Rhea" id="RHEA-COMP:10532"/>
        <dbReference type="Rhea" id="RHEA-COMP:11990"/>
        <dbReference type="ChEBI" id="CHEBI:15378"/>
        <dbReference type="ChEBI" id="CHEBI:29965"/>
        <dbReference type="ChEBI" id="CHEBI:57856"/>
        <dbReference type="ChEBI" id="CHEBI:59789"/>
        <dbReference type="ChEBI" id="CHEBI:65280"/>
    </reaction>
    <physiologicalReaction direction="left-to-right" evidence="14">
        <dbReference type="Rhea" id="RHEA:48101"/>
    </physiologicalReaction>
</comment>
<evidence type="ECO:0000256" key="10">
    <source>
        <dbReference type="ARBA" id="ARBA00022771"/>
    </source>
</evidence>
<dbReference type="GO" id="GO:0008270">
    <property type="term" value="F:zinc ion binding"/>
    <property type="evidence" value="ECO:0007669"/>
    <property type="project" value="UniProtKB-KW"/>
</dbReference>
<keyword evidence="4" id="KW-0963">Cytoplasm</keyword>
<keyword evidence="7 15" id="KW-0808">Transferase</keyword>
<reference evidence="20" key="1">
    <citation type="journal article" date="2015" name="Genome Announc.">
        <title>Draft genome sequence of Talaromyces cellulolyticus strain Y-94, a source of lignocellulosic biomass-degrading enzymes.</title>
        <authorList>
            <person name="Fujii T."/>
            <person name="Koike H."/>
            <person name="Sawayama S."/>
            <person name="Yano S."/>
            <person name="Inoue H."/>
        </authorList>
    </citation>
    <scope>NUCLEOTIDE SEQUENCE [LARGE SCALE GENOMIC DNA]</scope>
    <source>
        <strain evidence="20">Y-94</strain>
    </source>
</reference>
<evidence type="ECO:0000256" key="13">
    <source>
        <dbReference type="ARBA" id="ARBA00047384"/>
    </source>
</evidence>
<evidence type="ECO:0000256" key="12">
    <source>
        <dbReference type="ARBA" id="ARBA00023242"/>
    </source>
</evidence>
<dbReference type="GO" id="GO:0005829">
    <property type="term" value="C:cytosol"/>
    <property type="evidence" value="ECO:0007669"/>
    <property type="project" value="UniProtKB-SubCell"/>
</dbReference>
<evidence type="ECO:0000256" key="7">
    <source>
        <dbReference type="ARBA" id="ARBA00022679"/>
    </source>
</evidence>
<evidence type="ECO:0000256" key="14">
    <source>
        <dbReference type="ARBA" id="ARBA00049303"/>
    </source>
</evidence>
<dbReference type="FunFam" id="3.40.50.150:FF:000034">
    <property type="entry name" value="Protein arginine N-methyltransferase 3"/>
    <property type="match status" value="1"/>
</dbReference>
<keyword evidence="9" id="KW-0479">Metal-binding</keyword>
<evidence type="ECO:0000256" key="9">
    <source>
        <dbReference type="ARBA" id="ARBA00022723"/>
    </source>
</evidence>
<gene>
    <name evidence="19" type="ORF">TCE0_034f12178</name>
</gene>
<feature type="domain" description="CBF1-interacting co-repressor CIR N-terminal" evidence="18">
    <location>
        <begin position="580"/>
        <end position="616"/>
    </location>
</feature>
<evidence type="ECO:0000313" key="20">
    <source>
        <dbReference type="Proteomes" id="UP000053095"/>
    </source>
</evidence>
<evidence type="ECO:0000259" key="18">
    <source>
        <dbReference type="SMART" id="SM01083"/>
    </source>
</evidence>
<feature type="compositionally biased region" description="Basic residues" evidence="17">
    <location>
        <begin position="894"/>
        <end position="905"/>
    </location>
</feature>
<dbReference type="GO" id="GO:0042054">
    <property type="term" value="F:histone methyltransferase activity"/>
    <property type="evidence" value="ECO:0007669"/>
    <property type="project" value="TreeGrafter"/>
</dbReference>
<evidence type="ECO:0000256" key="1">
    <source>
        <dbReference type="ARBA" id="ARBA00004123"/>
    </source>
</evidence>